<evidence type="ECO:0000256" key="1">
    <source>
        <dbReference type="ARBA" id="ARBA00004429"/>
    </source>
</evidence>
<dbReference type="STRING" id="1163617.SCD_n02789"/>
<keyword evidence="10 18" id="KW-1133">Transmembrane helix</keyword>
<keyword evidence="8 18" id="KW-0201">Cytochrome c-type biogenesis</keyword>
<keyword evidence="4 18" id="KW-1003">Cell membrane</keyword>
<dbReference type="PROSITE" id="PS00194">
    <property type="entry name" value="THIOREDOXIN_1"/>
    <property type="match status" value="1"/>
</dbReference>
<dbReference type="PANTHER" id="PTHR32234:SF0">
    <property type="entry name" value="THIOL:DISULFIDE INTERCHANGE PROTEIN DSBD"/>
    <property type="match status" value="1"/>
</dbReference>
<evidence type="ECO:0000256" key="5">
    <source>
        <dbReference type="ARBA" id="ARBA00022519"/>
    </source>
</evidence>
<dbReference type="InterPro" id="IPR022910">
    <property type="entry name" value="Thiol_diS_interchange_DbsD"/>
</dbReference>
<dbReference type="GO" id="GO:0017004">
    <property type="term" value="P:cytochrome complex assembly"/>
    <property type="evidence" value="ECO:0007669"/>
    <property type="project" value="UniProtKB-UniRule"/>
</dbReference>
<feature type="chain" id="PRO_5009020691" description="Thiol:disulfide interchange protein DsbD" evidence="18">
    <location>
        <begin position="18"/>
        <end position="740"/>
    </location>
</feature>
<keyword evidence="14 18" id="KW-1015">Disulfide bond</keyword>
<feature type="disulfide bond" description="Redox-active" evidence="18">
    <location>
        <begin position="118"/>
        <end position="124"/>
    </location>
</feature>
<evidence type="ECO:0000313" key="20">
    <source>
        <dbReference type="EMBL" id="BAN36588.1"/>
    </source>
</evidence>
<reference evidence="20 21" key="1">
    <citation type="journal article" date="2012" name="Appl. Environ. Microbiol.">
        <title>Draft genome sequence of a psychrotolerant sulfur-oxidizing bacterium, Sulfuricella denitrificans skB26, and proteomic insights into cold adaptation.</title>
        <authorList>
            <person name="Watanabe T."/>
            <person name="Kojima H."/>
            <person name="Fukui M."/>
        </authorList>
    </citation>
    <scope>NUCLEOTIDE SEQUENCE [LARGE SCALE GENOMIC DNA]</scope>
    <source>
        <strain evidence="21">skB26</strain>
    </source>
</reference>
<dbReference type="Proteomes" id="UP000015559">
    <property type="component" value="Chromosome"/>
</dbReference>
<dbReference type="Pfam" id="PF13098">
    <property type="entry name" value="Thioredoxin_2"/>
    <property type="match status" value="1"/>
</dbReference>
<evidence type="ECO:0000313" key="21">
    <source>
        <dbReference type="Proteomes" id="UP000015559"/>
    </source>
</evidence>
<comment type="function">
    <text evidence="18">Required to facilitate the formation of correct disulfide bonds in some periplasmic proteins and for the assembly of the periplasmic c-type cytochromes. Acts by transferring electrons from cytoplasmic thioredoxin to the periplasm. This transfer involves a cascade of disulfide bond formation and reduction steps.</text>
</comment>
<dbReference type="Gene3D" id="3.40.30.10">
    <property type="entry name" value="Glutaredoxin"/>
    <property type="match status" value="1"/>
</dbReference>
<evidence type="ECO:0000256" key="18">
    <source>
        <dbReference type="HAMAP-Rule" id="MF_00399"/>
    </source>
</evidence>
<dbReference type="CDD" id="cd02953">
    <property type="entry name" value="DsbDgamma"/>
    <property type="match status" value="1"/>
</dbReference>
<evidence type="ECO:0000256" key="10">
    <source>
        <dbReference type="ARBA" id="ARBA00022989"/>
    </source>
</evidence>
<proteinExistence type="inferred from homology"/>
<dbReference type="HAMAP" id="MF_00399">
    <property type="entry name" value="DbsD"/>
    <property type="match status" value="1"/>
</dbReference>
<keyword evidence="7 18" id="KW-0732">Signal</keyword>
<feature type="transmembrane region" description="Helical" evidence="18">
    <location>
        <begin position="489"/>
        <end position="512"/>
    </location>
</feature>
<dbReference type="GO" id="GO:0005886">
    <property type="term" value="C:plasma membrane"/>
    <property type="evidence" value="ECO:0007669"/>
    <property type="project" value="UniProtKB-SubCell"/>
</dbReference>
<dbReference type="Pfam" id="PF02683">
    <property type="entry name" value="DsbD_TM"/>
    <property type="match status" value="1"/>
</dbReference>
<feature type="transmembrane region" description="Helical" evidence="18">
    <location>
        <begin position="404"/>
        <end position="426"/>
    </location>
</feature>
<dbReference type="InterPro" id="IPR003834">
    <property type="entry name" value="Cyt_c_assmbl_TM_dom"/>
</dbReference>
<keyword evidence="6 18" id="KW-0812">Transmembrane</keyword>
<comment type="catalytic activity">
    <reaction evidence="17 18">
        <text>[protein]-dithiol + NADP(+) = [protein]-disulfide + NADPH + H(+)</text>
        <dbReference type="Rhea" id="RHEA:18753"/>
        <dbReference type="Rhea" id="RHEA-COMP:10593"/>
        <dbReference type="Rhea" id="RHEA-COMP:10594"/>
        <dbReference type="ChEBI" id="CHEBI:15378"/>
        <dbReference type="ChEBI" id="CHEBI:29950"/>
        <dbReference type="ChEBI" id="CHEBI:50058"/>
        <dbReference type="ChEBI" id="CHEBI:57783"/>
        <dbReference type="ChEBI" id="CHEBI:58349"/>
        <dbReference type="EC" id="1.8.1.8"/>
    </reaction>
</comment>
<dbReference type="eggNOG" id="COG4232">
    <property type="taxonomic scope" value="Bacteria"/>
</dbReference>
<dbReference type="OrthoDB" id="9811036at2"/>
<sequence precursor="true">MHYLIAFFLLCSSVVSAGEGDLLEPEQAFKLSARALDGQTLEVRYQIADGYYLYKGKLKFQAEPSDVILGTPLLPAGKVKQDEYFGKVETYRHDLVIRLPYTRGSASRITLKAVSQGCADVGVCYPPQTQTVKIDLPDVQGNVEKKPFSFKMLSGGQDEFLPVDQAFKLAVKAVDKDSLQASFTIAENYYLYRDKIKFSLKGGGTSIDGVTLPKGEIKSDPNFGDTEVYHQSFQATIKLKREGGGDPAVSLVATYQGCSEKGICYPPVQKVIALTMPTAAAASAEAAQQSSAAAGAETIASPKLVEAQGNESSRIGALFKGGSFWLIMASFFGFGLLLALTPCVFPMIPILSGIIVGQGHALTKSRALGLSVAYVLGMALTYAAVGVAAGMSGTLFSSALQNPWVLGGFAMIFVALAFSMFGFYELQMPSFIQNRFNDASNRVKGGSTAGVFVMGALSAVIVGPCVAAPLAGALLYIGQTGDVVLGGSALFFLALGMGAPLLLVGVSAGALLPKAGAWMEAVKSFFGVLLLGMAIWLVSPVISSAVHMLLWAGLLIVSAIYLRAIDPLPHPASGFAKFWKGVGVVALIIGVALLIGVLSGNRDMLQPLSGLRAEAKAAGVEPLKFERVKSVAELESRLKQADGKVVMLDFFADWCVSCKEFERFTFGDAKVQAKLRDAVLLQVDVTANSEEDKALLKKFGLFGPPSIIFFDKSGKELSDARVVGYEPPEKFIVTLDGIIR</sequence>
<organism evidence="20 21">
    <name type="scientific">Sulfuricella denitrificans (strain DSM 22764 / NBRC 105220 / skB26)</name>
    <dbReference type="NCBI Taxonomy" id="1163617"/>
    <lineage>
        <taxon>Bacteria</taxon>
        <taxon>Pseudomonadati</taxon>
        <taxon>Pseudomonadota</taxon>
        <taxon>Betaproteobacteria</taxon>
        <taxon>Nitrosomonadales</taxon>
        <taxon>Sulfuricellaceae</taxon>
        <taxon>Sulfuricella</taxon>
    </lineage>
</organism>
<dbReference type="GO" id="GO:0047134">
    <property type="term" value="F:protein-disulfide reductase [NAD(P)H] activity"/>
    <property type="evidence" value="ECO:0007669"/>
    <property type="project" value="UniProtKB-UniRule"/>
</dbReference>
<name>S6ADM7_SULDS</name>
<evidence type="ECO:0000256" key="14">
    <source>
        <dbReference type="ARBA" id="ARBA00023157"/>
    </source>
</evidence>
<dbReference type="SUPFAM" id="SSF74863">
    <property type="entry name" value="Thiol:disulfide interchange protein DsbD, N-terminal domain (DsbD-alpha)"/>
    <property type="match status" value="2"/>
</dbReference>
<evidence type="ECO:0000256" key="4">
    <source>
        <dbReference type="ARBA" id="ARBA00022475"/>
    </source>
</evidence>
<keyword evidence="12 18" id="KW-0520">NAD</keyword>
<feature type="disulfide bond" description="Redox-active" evidence="18">
    <location>
        <begin position="655"/>
        <end position="658"/>
    </location>
</feature>
<evidence type="ECO:0000256" key="16">
    <source>
        <dbReference type="ARBA" id="ARBA00047388"/>
    </source>
</evidence>
<accession>S6ADM7</accession>
<keyword evidence="13 18" id="KW-0472">Membrane</keyword>
<keyword evidence="5 18" id="KW-0997">Cell inner membrane</keyword>
<dbReference type="EC" id="1.8.1.8" evidence="18"/>
<keyword evidence="3 18" id="KW-0813">Transport</keyword>
<dbReference type="SUPFAM" id="SSF52833">
    <property type="entry name" value="Thioredoxin-like"/>
    <property type="match status" value="1"/>
</dbReference>
<keyword evidence="9 18" id="KW-0249">Electron transport</keyword>
<feature type="disulfide bond" description="Redox-active" evidence="18">
    <location>
        <begin position="343"/>
        <end position="465"/>
    </location>
</feature>
<dbReference type="KEGG" id="sdr:SCD_n02789"/>
<evidence type="ECO:0000256" key="12">
    <source>
        <dbReference type="ARBA" id="ARBA00023027"/>
    </source>
</evidence>
<comment type="catalytic activity">
    <reaction evidence="16 18">
        <text>[protein]-dithiol + NAD(+) = [protein]-disulfide + NADH + H(+)</text>
        <dbReference type="Rhea" id="RHEA:18749"/>
        <dbReference type="Rhea" id="RHEA-COMP:10593"/>
        <dbReference type="Rhea" id="RHEA-COMP:10594"/>
        <dbReference type="ChEBI" id="CHEBI:15378"/>
        <dbReference type="ChEBI" id="CHEBI:29950"/>
        <dbReference type="ChEBI" id="CHEBI:50058"/>
        <dbReference type="ChEBI" id="CHEBI:57540"/>
        <dbReference type="ChEBI" id="CHEBI:57945"/>
        <dbReference type="EC" id="1.8.1.8"/>
    </reaction>
</comment>
<dbReference type="PANTHER" id="PTHR32234">
    <property type="entry name" value="THIOL:DISULFIDE INTERCHANGE PROTEIN DSBD"/>
    <property type="match status" value="1"/>
</dbReference>
<evidence type="ECO:0000256" key="17">
    <source>
        <dbReference type="ARBA" id="ARBA00047804"/>
    </source>
</evidence>
<dbReference type="HOGENOM" id="CLU_014657_2_0_4"/>
<feature type="transmembrane region" description="Helical" evidence="18">
    <location>
        <begin position="548"/>
        <end position="566"/>
    </location>
</feature>
<evidence type="ECO:0000256" key="8">
    <source>
        <dbReference type="ARBA" id="ARBA00022748"/>
    </source>
</evidence>
<dbReference type="NCBIfam" id="NF001419">
    <property type="entry name" value="PRK00293.1"/>
    <property type="match status" value="1"/>
</dbReference>
<comment type="similarity">
    <text evidence="2 18">Belongs to the thioredoxin family. DsbD subfamily.</text>
</comment>
<dbReference type="EMBL" id="AP013066">
    <property type="protein sequence ID" value="BAN36588.1"/>
    <property type="molecule type" value="Genomic_DNA"/>
</dbReference>
<keyword evidence="11 18" id="KW-0560">Oxidoreductase</keyword>
<dbReference type="Pfam" id="PF11412">
    <property type="entry name" value="DsbD_N"/>
    <property type="match status" value="2"/>
</dbReference>
<dbReference type="InterPro" id="IPR035671">
    <property type="entry name" value="DsbD_gamma"/>
</dbReference>
<dbReference type="GO" id="GO:0009055">
    <property type="term" value="F:electron transfer activity"/>
    <property type="evidence" value="ECO:0007669"/>
    <property type="project" value="UniProtKB-UniRule"/>
</dbReference>
<comment type="subcellular location">
    <subcellularLocation>
        <location evidence="1 18">Cell inner membrane</location>
        <topology evidence="1 18">Multi-pass membrane protein</topology>
    </subcellularLocation>
</comment>
<evidence type="ECO:0000256" key="2">
    <source>
        <dbReference type="ARBA" id="ARBA00007241"/>
    </source>
</evidence>
<feature type="transmembrane region" description="Helical" evidence="18">
    <location>
        <begin position="324"/>
        <end position="356"/>
    </location>
</feature>
<dbReference type="Gene3D" id="2.60.40.1250">
    <property type="entry name" value="Thiol:disulfide interchange protein DsbD, N-terminal domain"/>
    <property type="match status" value="2"/>
</dbReference>
<keyword evidence="21" id="KW-1185">Reference proteome</keyword>
<dbReference type="InterPro" id="IPR017937">
    <property type="entry name" value="Thioredoxin_CS"/>
</dbReference>
<feature type="domain" description="Thioredoxin" evidence="19">
    <location>
        <begin position="607"/>
        <end position="740"/>
    </location>
</feature>
<dbReference type="InterPro" id="IPR036929">
    <property type="entry name" value="DsbDN_sf"/>
</dbReference>
<dbReference type="AlphaFoldDB" id="S6ADM7"/>
<feature type="transmembrane region" description="Helical" evidence="18">
    <location>
        <begin position="447"/>
        <end position="477"/>
    </location>
</feature>
<feature type="transmembrane region" description="Helical" evidence="18">
    <location>
        <begin position="578"/>
        <end position="598"/>
    </location>
</feature>
<keyword evidence="15 18" id="KW-0676">Redox-active center</keyword>
<dbReference type="RefSeq" id="WP_009207451.1">
    <property type="nucleotide sequence ID" value="NC_022357.1"/>
</dbReference>
<dbReference type="InterPro" id="IPR012336">
    <property type="entry name" value="Thioredoxin-like_fold"/>
</dbReference>
<feature type="transmembrane region" description="Helical" evidence="18">
    <location>
        <begin position="524"/>
        <end position="542"/>
    </location>
</feature>
<evidence type="ECO:0000256" key="3">
    <source>
        <dbReference type="ARBA" id="ARBA00022448"/>
    </source>
</evidence>
<dbReference type="PROSITE" id="PS51352">
    <property type="entry name" value="THIOREDOXIN_2"/>
    <property type="match status" value="1"/>
</dbReference>
<evidence type="ECO:0000256" key="13">
    <source>
        <dbReference type="ARBA" id="ARBA00023136"/>
    </source>
</evidence>
<evidence type="ECO:0000256" key="7">
    <source>
        <dbReference type="ARBA" id="ARBA00022729"/>
    </source>
</evidence>
<evidence type="ECO:0000256" key="6">
    <source>
        <dbReference type="ARBA" id="ARBA00022692"/>
    </source>
</evidence>
<feature type="signal peptide" evidence="18">
    <location>
        <begin position="1"/>
        <end position="17"/>
    </location>
</feature>
<feature type="transmembrane region" description="Helical" evidence="18">
    <location>
        <begin position="368"/>
        <end position="392"/>
    </location>
</feature>
<dbReference type="InterPro" id="IPR013766">
    <property type="entry name" value="Thioredoxin_domain"/>
</dbReference>
<evidence type="ECO:0000256" key="9">
    <source>
        <dbReference type="ARBA" id="ARBA00022982"/>
    </source>
</evidence>
<gene>
    <name evidence="18" type="primary">dsbD</name>
    <name evidence="20" type="ORF">SCD_n02789</name>
</gene>
<protein>
    <recommendedName>
        <fullName evidence="18">Thiol:disulfide interchange protein DsbD</fullName>
        <ecNumber evidence="18">1.8.1.8</ecNumber>
    </recommendedName>
    <alternativeName>
        <fullName evidence="18">Protein-disulfide reductase</fullName>
        <shortName evidence="18">Disulfide reductase</shortName>
    </alternativeName>
</protein>
<dbReference type="InterPro" id="IPR028250">
    <property type="entry name" value="DsbDN"/>
</dbReference>
<dbReference type="GO" id="GO:0045454">
    <property type="term" value="P:cell redox homeostasis"/>
    <property type="evidence" value="ECO:0007669"/>
    <property type="project" value="TreeGrafter"/>
</dbReference>
<evidence type="ECO:0000256" key="15">
    <source>
        <dbReference type="ARBA" id="ARBA00023284"/>
    </source>
</evidence>
<evidence type="ECO:0000259" key="19">
    <source>
        <dbReference type="PROSITE" id="PS51352"/>
    </source>
</evidence>
<evidence type="ECO:0000256" key="11">
    <source>
        <dbReference type="ARBA" id="ARBA00023002"/>
    </source>
</evidence>
<dbReference type="InterPro" id="IPR036249">
    <property type="entry name" value="Thioredoxin-like_sf"/>
</dbReference>